<evidence type="ECO:0000259" key="7">
    <source>
        <dbReference type="SMART" id="SM00013"/>
    </source>
</evidence>
<dbReference type="Proteomes" id="UP000694580">
    <property type="component" value="Chromosome 12"/>
</dbReference>
<dbReference type="PANTHER" id="PTHR45712">
    <property type="entry name" value="AGAP008170-PA"/>
    <property type="match status" value="1"/>
</dbReference>
<evidence type="ECO:0000256" key="5">
    <source>
        <dbReference type="SAM" id="MobiDB-lite"/>
    </source>
</evidence>
<sequence length="392" mass="45045">MCILDKWPILVLLIGSTVICQEYDYAEYDTGTDALPEHEFLAPQPSEYVDPQIFYTNECASECFCPPAYPFAMYCDHRKLKAIPGIPRHIRHLYIQFNDIEEITVKPFANSTSLREINLSHNKLKSALVERGVFAKLSDLIELHLEHNDLEEVPPSLPKTIQRLYMGFNRISKVSADTMKGLSSISILDLCNNRLTDAGVKGKILSGMKNLQQITMCGNKLKSMPSDLPTSVLQLSLENNSIASIPEGYFRKTPHLMSIRLSYNKLKSVPYTVFNLSNLMELNLGHNQLSRAFFIPKTLEHLYINHNDFKDVNVSLMCPSLDQNDANKLTYIRLDNNMLKGHVDYYVYRCFPQIQIIFYGEQMKVDTLPKKPEKPMMKRKNEVNKAFEKEDY</sequence>
<proteinExistence type="predicted"/>
<dbReference type="PANTHER" id="PTHR45712:SF3">
    <property type="entry name" value="OSTEOMODULIN"/>
    <property type="match status" value="1"/>
</dbReference>
<dbReference type="RefSeq" id="XP_028853210.1">
    <property type="nucleotide sequence ID" value="XM_028997377.1"/>
</dbReference>
<evidence type="ECO:0000256" key="3">
    <source>
        <dbReference type="ARBA" id="ARBA00022737"/>
    </source>
</evidence>
<accession>A0AAY4CCY8</accession>
<dbReference type="SMART" id="SM00369">
    <property type="entry name" value="LRR_TYP"/>
    <property type="match status" value="5"/>
</dbReference>
<dbReference type="AlphaFoldDB" id="A0AAY4CCY8"/>
<dbReference type="GO" id="GO:0005615">
    <property type="term" value="C:extracellular space"/>
    <property type="evidence" value="ECO:0007669"/>
    <property type="project" value="TreeGrafter"/>
</dbReference>
<reference evidence="8" key="3">
    <citation type="submission" date="2025-09" db="UniProtKB">
        <authorList>
            <consortium name="Ensembl"/>
        </authorList>
    </citation>
    <scope>IDENTIFICATION</scope>
</reference>
<dbReference type="InterPro" id="IPR032675">
    <property type="entry name" value="LRR_dom_sf"/>
</dbReference>
<feature type="domain" description="LRRNT" evidence="7">
    <location>
        <begin position="58"/>
        <end position="92"/>
    </location>
</feature>
<dbReference type="InterPro" id="IPR050333">
    <property type="entry name" value="SLRP"/>
</dbReference>
<keyword evidence="3" id="KW-0677">Repeat</keyword>
<evidence type="ECO:0000313" key="8">
    <source>
        <dbReference type="Ensembl" id="ENSDCDP00010030461.1"/>
    </source>
</evidence>
<keyword evidence="2 6" id="KW-0732">Signal</keyword>
<protein>
    <recommendedName>
        <fullName evidence="7">LRRNT domain-containing protein</fullName>
    </recommendedName>
</protein>
<evidence type="ECO:0000256" key="6">
    <source>
        <dbReference type="SAM" id="SignalP"/>
    </source>
</evidence>
<reference evidence="8 9" key="1">
    <citation type="submission" date="2020-06" db="EMBL/GenBank/DDBJ databases">
        <authorList>
            <consortium name="Wellcome Sanger Institute Data Sharing"/>
        </authorList>
    </citation>
    <scope>NUCLEOTIDE SEQUENCE [LARGE SCALE GENOMIC DNA]</scope>
</reference>
<dbReference type="InterPro" id="IPR000372">
    <property type="entry name" value="LRRNT"/>
</dbReference>
<keyword evidence="4" id="KW-0325">Glycoprotein</keyword>
<dbReference type="Ensembl" id="ENSDCDT00010037835.1">
    <property type="protein sequence ID" value="ENSDCDP00010030461.1"/>
    <property type="gene ID" value="ENSDCDG00010019553.1"/>
</dbReference>
<name>A0AAY4CCY8_9TELE</name>
<evidence type="ECO:0000256" key="1">
    <source>
        <dbReference type="ARBA" id="ARBA00022614"/>
    </source>
</evidence>
<dbReference type="Pfam" id="PF13855">
    <property type="entry name" value="LRR_8"/>
    <property type="match status" value="3"/>
</dbReference>
<gene>
    <name evidence="8" type="primary">OMD</name>
</gene>
<dbReference type="SUPFAM" id="SSF52058">
    <property type="entry name" value="L domain-like"/>
    <property type="match status" value="1"/>
</dbReference>
<dbReference type="SMART" id="SM00013">
    <property type="entry name" value="LRRNT"/>
    <property type="match status" value="1"/>
</dbReference>
<evidence type="ECO:0000256" key="4">
    <source>
        <dbReference type="ARBA" id="ARBA00023180"/>
    </source>
</evidence>
<feature type="signal peptide" evidence="6">
    <location>
        <begin position="1"/>
        <end position="20"/>
    </location>
</feature>
<evidence type="ECO:0000256" key="2">
    <source>
        <dbReference type="ARBA" id="ARBA00022729"/>
    </source>
</evidence>
<evidence type="ECO:0000313" key="9">
    <source>
        <dbReference type="Proteomes" id="UP000694580"/>
    </source>
</evidence>
<keyword evidence="1" id="KW-0433">Leucine-rich repeat</keyword>
<feature type="region of interest" description="Disordered" evidence="5">
    <location>
        <begin position="371"/>
        <end position="392"/>
    </location>
</feature>
<dbReference type="GeneTree" id="ENSGT00940000160986"/>
<reference evidence="8" key="2">
    <citation type="submission" date="2025-08" db="UniProtKB">
        <authorList>
            <consortium name="Ensembl"/>
        </authorList>
    </citation>
    <scope>IDENTIFICATION</scope>
</reference>
<dbReference type="Gene3D" id="3.80.10.10">
    <property type="entry name" value="Ribonuclease Inhibitor"/>
    <property type="match status" value="3"/>
</dbReference>
<dbReference type="GeneID" id="114800242"/>
<dbReference type="InterPro" id="IPR003591">
    <property type="entry name" value="Leu-rich_rpt_typical-subtyp"/>
</dbReference>
<keyword evidence="9" id="KW-1185">Reference proteome</keyword>
<dbReference type="InterPro" id="IPR001611">
    <property type="entry name" value="Leu-rich_rpt"/>
</dbReference>
<organism evidence="8 9">
    <name type="scientific">Denticeps clupeoides</name>
    <name type="common">denticle herring</name>
    <dbReference type="NCBI Taxonomy" id="299321"/>
    <lineage>
        <taxon>Eukaryota</taxon>
        <taxon>Metazoa</taxon>
        <taxon>Chordata</taxon>
        <taxon>Craniata</taxon>
        <taxon>Vertebrata</taxon>
        <taxon>Euteleostomi</taxon>
        <taxon>Actinopterygii</taxon>
        <taxon>Neopterygii</taxon>
        <taxon>Teleostei</taxon>
        <taxon>Clupei</taxon>
        <taxon>Clupeiformes</taxon>
        <taxon>Denticipitoidei</taxon>
        <taxon>Denticipitidae</taxon>
        <taxon>Denticeps</taxon>
    </lineage>
</organism>
<feature type="chain" id="PRO_5044313255" description="LRRNT domain-containing protein" evidence="6">
    <location>
        <begin position="21"/>
        <end position="392"/>
    </location>
</feature>